<dbReference type="PANTHER" id="PTHR43734:SF7">
    <property type="entry name" value="4,4'-DIAPONEUROSPORENE OXYGENASE"/>
    <property type="match status" value="1"/>
</dbReference>
<evidence type="ECO:0000256" key="8">
    <source>
        <dbReference type="ARBA" id="ARBA00042619"/>
    </source>
</evidence>
<evidence type="ECO:0000256" key="10">
    <source>
        <dbReference type="RuleBase" id="RU362075"/>
    </source>
</evidence>
<comment type="similarity">
    <text evidence="5">Belongs to the carotenoid/retinoid oxidoreductase family. CrtP subfamily.</text>
</comment>
<keyword evidence="3 10" id="KW-0560">Oxidoreductase</keyword>
<evidence type="ECO:0000256" key="1">
    <source>
        <dbReference type="ARBA" id="ARBA00001974"/>
    </source>
</evidence>
<evidence type="ECO:0000256" key="3">
    <source>
        <dbReference type="ARBA" id="ARBA00023002"/>
    </source>
</evidence>
<sequence length="509" mass="56625">MGSTSAFHIRAHRIRVAIVGGGLGGLSCAIHLAAKGCQVTLLEKEAELGGKLQRVEEAGYRFDNGPSTMTMQPVFDAVFAATGRRREDYLEFQPLNPIARNSFHDGTIVDVTTDVAAMEEGIAAYSPEDARGYRPFMNESAKLYRLAEQEFFSGLILDWKDKLRPSLLSGFSRIKPFASMDRTLRKYFCHPNTLAMFGRYATYVGSAPRQAPSIFNMMAHVEGGMGVFAVRNGTYSIVEAYARLARELGVDIRTGVEVQRVSTERGKAVGVETEEGFLRADAVVVNADPLAALRLLVPEEKQRPSTKAQRLDRLEPSVAGFVLLLGSRREYSGLLHHNVFFPEEYGREFEDLFNHRQLPEQPAIYVCRSASAPFSEKRSSLFVLVNAPAQREGLNYEAVKEAYADRVIGNLEQRGLQGLSRATRPEEGGFRRILTPDDLAQRTGAWRGTIYGMSSNRFRQAFFRFPSRDRDIRRLWYVGGSTHPGGGTPIVTIGGRLVAERLLEELGQS</sequence>
<organism evidence="12 13">
    <name type="scientific">Paenibacillus herberti</name>
    <dbReference type="NCBI Taxonomy" id="1619309"/>
    <lineage>
        <taxon>Bacteria</taxon>
        <taxon>Bacillati</taxon>
        <taxon>Bacillota</taxon>
        <taxon>Bacilli</taxon>
        <taxon>Bacillales</taxon>
        <taxon>Paenibacillaceae</taxon>
        <taxon>Paenibacillus</taxon>
    </lineage>
</organism>
<keyword evidence="2 10" id="KW-0125">Carotenoid biosynthesis</keyword>
<evidence type="ECO:0000256" key="9">
    <source>
        <dbReference type="ARBA" id="ARBA00048532"/>
    </source>
</evidence>
<feature type="domain" description="Amine oxidase" evidence="11">
    <location>
        <begin position="23"/>
        <end position="502"/>
    </location>
</feature>
<evidence type="ECO:0000256" key="4">
    <source>
        <dbReference type="ARBA" id="ARBA00037901"/>
    </source>
</evidence>
<evidence type="ECO:0000313" key="13">
    <source>
        <dbReference type="Proteomes" id="UP000215145"/>
    </source>
</evidence>
<dbReference type="RefSeq" id="WP_089525125.1">
    <property type="nucleotide sequence ID" value="NZ_NMUQ01000002.1"/>
</dbReference>
<keyword evidence="13" id="KW-1185">Reference proteome</keyword>
<reference evidence="12 13" key="1">
    <citation type="submission" date="2017-07" db="EMBL/GenBank/DDBJ databases">
        <title>Paenibacillus herberti R33 genome sequencing and assembly.</title>
        <authorList>
            <person name="Su W."/>
        </authorList>
    </citation>
    <scope>NUCLEOTIDE SEQUENCE [LARGE SCALE GENOMIC DNA]</scope>
    <source>
        <strain evidence="12 13">R33</strain>
    </source>
</reference>
<dbReference type="PANTHER" id="PTHR43734">
    <property type="entry name" value="PHYTOENE DESATURASE"/>
    <property type="match status" value="1"/>
</dbReference>
<dbReference type="Proteomes" id="UP000215145">
    <property type="component" value="Unassembled WGS sequence"/>
</dbReference>
<evidence type="ECO:0000259" key="11">
    <source>
        <dbReference type="Pfam" id="PF01593"/>
    </source>
</evidence>
<dbReference type="EMBL" id="NMUQ01000002">
    <property type="protein sequence ID" value="OXM14301.1"/>
    <property type="molecule type" value="Genomic_DNA"/>
</dbReference>
<dbReference type="InterPro" id="IPR014105">
    <property type="entry name" value="Carotenoid/retinoid_OxRdtase"/>
</dbReference>
<dbReference type="InterPro" id="IPR036188">
    <property type="entry name" value="FAD/NAD-bd_sf"/>
</dbReference>
<accession>A0A229NWX2</accession>
<evidence type="ECO:0000256" key="7">
    <source>
        <dbReference type="ARBA" id="ARBA00041900"/>
    </source>
</evidence>
<protein>
    <recommendedName>
        <fullName evidence="6">4,4'-diaponeurosporene oxygenase</fullName>
    </recommendedName>
    <alternativeName>
        <fullName evidence="7">4,4'-diaponeurosporene oxidase</fullName>
    </alternativeName>
    <alternativeName>
        <fullName evidence="8">Carotenoid oxidase</fullName>
    </alternativeName>
</protein>
<gene>
    <name evidence="12" type="ORF">CGZ75_15210</name>
</gene>
<evidence type="ECO:0000256" key="2">
    <source>
        <dbReference type="ARBA" id="ARBA00022746"/>
    </source>
</evidence>
<dbReference type="AlphaFoldDB" id="A0A229NWX2"/>
<name>A0A229NWX2_9BACL</name>
<comment type="pathway">
    <text evidence="4">Carotenoid biosynthesis; staphyloxanthin biosynthesis; staphyloxanthin from farnesyl diphosphate: step 3/5.</text>
</comment>
<dbReference type="Gene3D" id="3.50.50.60">
    <property type="entry name" value="FAD/NAD(P)-binding domain"/>
    <property type="match status" value="2"/>
</dbReference>
<evidence type="ECO:0000313" key="12">
    <source>
        <dbReference type="EMBL" id="OXM14301.1"/>
    </source>
</evidence>
<evidence type="ECO:0000256" key="6">
    <source>
        <dbReference type="ARBA" id="ARBA00039159"/>
    </source>
</evidence>
<proteinExistence type="inferred from homology"/>
<comment type="cofactor">
    <cofactor evidence="1">
        <name>FAD</name>
        <dbReference type="ChEBI" id="CHEBI:57692"/>
    </cofactor>
</comment>
<dbReference type="PRINTS" id="PR00419">
    <property type="entry name" value="ADXRDTASE"/>
</dbReference>
<dbReference type="InterPro" id="IPR002937">
    <property type="entry name" value="Amino_oxidase"/>
</dbReference>
<comment type="caution">
    <text evidence="12">The sequence shown here is derived from an EMBL/GenBank/DDBJ whole genome shotgun (WGS) entry which is preliminary data.</text>
</comment>
<comment type="catalytic activity">
    <reaction evidence="9">
        <text>all-trans-4,4'-diaponeurosporene + 2 AH2 + 2 O2 = 4,4'-diaponeurosporenal + 2 A + 3 H2O</text>
        <dbReference type="Rhea" id="RHEA:56104"/>
        <dbReference type="ChEBI" id="CHEBI:13193"/>
        <dbReference type="ChEBI" id="CHEBI:15377"/>
        <dbReference type="ChEBI" id="CHEBI:15379"/>
        <dbReference type="ChEBI" id="CHEBI:17499"/>
        <dbReference type="ChEBI" id="CHEBI:62743"/>
        <dbReference type="ChEBI" id="CHEBI:79065"/>
    </reaction>
</comment>
<dbReference type="OrthoDB" id="9814556at2"/>
<dbReference type="Pfam" id="PF01593">
    <property type="entry name" value="Amino_oxidase"/>
    <property type="match status" value="1"/>
</dbReference>
<dbReference type="SUPFAM" id="SSF51905">
    <property type="entry name" value="FAD/NAD(P)-binding domain"/>
    <property type="match status" value="1"/>
</dbReference>
<dbReference type="NCBIfam" id="TIGR02734">
    <property type="entry name" value="crtI_fam"/>
    <property type="match status" value="1"/>
</dbReference>
<dbReference type="GO" id="GO:0016117">
    <property type="term" value="P:carotenoid biosynthetic process"/>
    <property type="evidence" value="ECO:0007669"/>
    <property type="project" value="UniProtKB-KW"/>
</dbReference>
<evidence type="ECO:0000256" key="5">
    <source>
        <dbReference type="ARBA" id="ARBA00038194"/>
    </source>
</evidence>
<dbReference type="GO" id="GO:0016491">
    <property type="term" value="F:oxidoreductase activity"/>
    <property type="evidence" value="ECO:0007669"/>
    <property type="project" value="UniProtKB-KW"/>
</dbReference>